<evidence type="ECO:0000313" key="4">
    <source>
        <dbReference type="Proteomes" id="UP000693970"/>
    </source>
</evidence>
<evidence type="ECO:0000256" key="2">
    <source>
        <dbReference type="SAM" id="Phobius"/>
    </source>
</evidence>
<dbReference type="AlphaFoldDB" id="A0A9K3KVV3"/>
<sequence>MILNATRRSKQTSYQTNLRPSPRKTFPMGIRNFHNTILHQLKKSLAHMRRTRLMSAWLQERYQHLYEKDPKVGCLVGWWLGGRKTRIEPTKEITAQAQDIPPEQLQAVDPEQIYEPPDSWGQRTTSTRTTKREKRNKKLALAGLPAISVRKNQNFPDGVGATRRESPDAVRAALFDLKSELMKHYMPLRRTKSRTWRKILDGLPKQIALEKKSSKRKKLYLNKNSTSKKRTKKLKWKNIYSWFKTMMTWNSYANYPGGRERARQRLFNVFYDKVDTFLCPSLLMLAVIGVGVWLILKYVVLDNTDPSSNGRETPSPPPGAGPFFGETPPAPSQSNGPSSSAERQKPRKG</sequence>
<keyword evidence="2" id="KW-0812">Transmembrane</keyword>
<evidence type="ECO:0000313" key="3">
    <source>
        <dbReference type="EMBL" id="KAG7350945.1"/>
    </source>
</evidence>
<keyword evidence="2" id="KW-1133">Transmembrane helix</keyword>
<dbReference type="Proteomes" id="UP000693970">
    <property type="component" value="Unassembled WGS sequence"/>
</dbReference>
<feature type="region of interest" description="Disordered" evidence="1">
    <location>
        <begin position="306"/>
        <end position="349"/>
    </location>
</feature>
<evidence type="ECO:0000256" key="1">
    <source>
        <dbReference type="SAM" id="MobiDB-lite"/>
    </source>
</evidence>
<feature type="region of interest" description="Disordered" evidence="1">
    <location>
        <begin position="1"/>
        <end position="21"/>
    </location>
</feature>
<keyword evidence="4" id="KW-1185">Reference proteome</keyword>
<proteinExistence type="predicted"/>
<feature type="region of interest" description="Disordered" evidence="1">
    <location>
        <begin position="113"/>
        <end position="135"/>
    </location>
</feature>
<keyword evidence="2" id="KW-0472">Membrane</keyword>
<organism evidence="3 4">
    <name type="scientific">Nitzschia inconspicua</name>
    <dbReference type="NCBI Taxonomy" id="303405"/>
    <lineage>
        <taxon>Eukaryota</taxon>
        <taxon>Sar</taxon>
        <taxon>Stramenopiles</taxon>
        <taxon>Ochrophyta</taxon>
        <taxon>Bacillariophyta</taxon>
        <taxon>Bacillariophyceae</taxon>
        <taxon>Bacillariophycidae</taxon>
        <taxon>Bacillariales</taxon>
        <taxon>Bacillariaceae</taxon>
        <taxon>Nitzschia</taxon>
    </lineage>
</organism>
<comment type="caution">
    <text evidence="3">The sequence shown here is derived from an EMBL/GenBank/DDBJ whole genome shotgun (WGS) entry which is preliminary data.</text>
</comment>
<name>A0A9K3KVV3_9STRA</name>
<accession>A0A9K3KVV3</accession>
<gene>
    <name evidence="3" type="ORF">IV203_010305</name>
</gene>
<feature type="transmembrane region" description="Helical" evidence="2">
    <location>
        <begin position="282"/>
        <end position="301"/>
    </location>
</feature>
<reference evidence="3" key="1">
    <citation type="journal article" date="2021" name="Sci. Rep.">
        <title>Diploid genomic architecture of Nitzschia inconspicua, an elite biomass production diatom.</title>
        <authorList>
            <person name="Oliver A."/>
            <person name="Podell S."/>
            <person name="Pinowska A."/>
            <person name="Traller J.C."/>
            <person name="Smith S.R."/>
            <person name="McClure R."/>
            <person name="Beliaev A."/>
            <person name="Bohutskyi P."/>
            <person name="Hill E.A."/>
            <person name="Rabines A."/>
            <person name="Zheng H."/>
            <person name="Allen L.Z."/>
            <person name="Kuo A."/>
            <person name="Grigoriev I.V."/>
            <person name="Allen A.E."/>
            <person name="Hazlebeck D."/>
            <person name="Allen E.E."/>
        </authorList>
    </citation>
    <scope>NUCLEOTIDE SEQUENCE</scope>
    <source>
        <strain evidence="3">Hildebrandi</strain>
    </source>
</reference>
<feature type="compositionally biased region" description="Polar residues" evidence="1">
    <location>
        <begin position="332"/>
        <end position="341"/>
    </location>
</feature>
<dbReference type="EMBL" id="JAGRRH010000018">
    <property type="protein sequence ID" value="KAG7350945.1"/>
    <property type="molecule type" value="Genomic_DNA"/>
</dbReference>
<reference evidence="3" key="2">
    <citation type="submission" date="2021-04" db="EMBL/GenBank/DDBJ databases">
        <authorList>
            <person name="Podell S."/>
        </authorList>
    </citation>
    <scope>NUCLEOTIDE SEQUENCE</scope>
    <source>
        <strain evidence="3">Hildebrandi</strain>
    </source>
</reference>
<protein>
    <submittedName>
        <fullName evidence="3">Uncharacterized protein</fullName>
    </submittedName>
</protein>